<accession>A0AAU9RTF1</accession>
<keyword evidence="6" id="KW-1185">Reference proteome</keyword>
<dbReference type="Proteomes" id="UP000836841">
    <property type="component" value="Unassembled WGS sequence"/>
</dbReference>
<reference evidence="5 6" key="1">
    <citation type="submission" date="2022-03" db="EMBL/GenBank/DDBJ databases">
        <authorList>
            <person name="Nunn A."/>
            <person name="Chopra R."/>
            <person name="Nunn A."/>
            <person name="Contreras Garrido A."/>
        </authorList>
    </citation>
    <scope>NUCLEOTIDE SEQUENCE [LARGE SCALE GENOMIC DNA]</scope>
</reference>
<evidence type="ECO:0000256" key="4">
    <source>
        <dbReference type="SAM" id="MobiDB-lite"/>
    </source>
</evidence>
<organism evidence="5 6">
    <name type="scientific">Thlaspi arvense</name>
    <name type="common">Field penny-cress</name>
    <dbReference type="NCBI Taxonomy" id="13288"/>
    <lineage>
        <taxon>Eukaryota</taxon>
        <taxon>Viridiplantae</taxon>
        <taxon>Streptophyta</taxon>
        <taxon>Embryophyta</taxon>
        <taxon>Tracheophyta</taxon>
        <taxon>Spermatophyta</taxon>
        <taxon>Magnoliopsida</taxon>
        <taxon>eudicotyledons</taxon>
        <taxon>Gunneridae</taxon>
        <taxon>Pentapetalae</taxon>
        <taxon>rosids</taxon>
        <taxon>malvids</taxon>
        <taxon>Brassicales</taxon>
        <taxon>Brassicaceae</taxon>
        <taxon>Thlaspideae</taxon>
        <taxon>Thlaspi</taxon>
    </lineage>
</organism>
<evidence type="ECO:0008006" key="7">
    <source>
        <dbReference type="Google" id="ProtNLM"/>
    </source>
</evidence>
<protein>
    <recommendedName>
        <fullName evidence="7">Pentatricopeptide repeat-containing protein</fullName>
    </recommendedName>
</protein>
<dbReference type="EMBL" id="CAJVSB020000462">
    <property type="protein sequence ID" value="CAH2051033.1"/>
    <property type="molecule type" value="Genomic_DNA"/>
</dbReference>
<evidence type="ECO:0000313" key="6">
    <source>
        <dbReference type="Proteomes" id="UP000836841"/>
    </source>
</evidence>
<sequence length="539" mass="62243">MFFSGTPHDYLSSECFKKTQFQFHSAISTSFNLSPFNTTRNVVRSLRCPGPTIFPLYISSLTFKNPSFSRIGADKYQESSVDDNSETSEVEHDDDDDLDKPYCVKDETLSEDVIAILGILQEPRRSISQVKNKLQDCSINASSQLVVEVLSRVRHDWEAAFTFFIWAAKQPGYAYSLREYHSMISILAKMRKFDTAWALINEMRHSRTGQSLVTPKTLLIMIRRYCAAHEVGKAINTFYAHKLFEFDVGMEEFHILLSALCRYKNVRDAEHLLFCNENVFPFNTKSFNIILNGWCNIIGCPREAKRIWREMYERGIAYDVISYSSIISCFSKTRNLKEVLKLFNQMKHHDIAPDRKVYNAVIHALAKGRRVKEARFLLQKMEEDGISPNSVTYNSLIKPLCRAHQLDDAQEVFHEMLQRGLSPTVWTYHAFFRILRSGEQVFTLLEKMNMMGCLPSAETYTMLIRKFCRWHQHDDALRLWNELSRTGVMGPDDSRLGSVVRQLSSPEGSIRKEIASNSWKPEWCSEGQPFLYGSNSFST</sequence>
<evidence type="ECO:0000313" key="5">
    <source>
        <dbReference type="EMBL" id="CAH2051033.1"/>
    </source>
</evidence>
<dbReference type="Gene3D" id="1.25.40.10">
    <property type="entry name" value="Tetratricopeptide repeat domain"/>
    <property type="match status" value="2"/>
</dbReference>
<dbReference type="PANTHER" id="PTHR47939">
    <property type="entry name" value="MEMBRANE-ASSOCIATED SALT-INDUCIBLE PROTEIN-LIKE"/>
    <property type="match status" value="1"/>
</dbReference>
<evidence type="ECO:0000256" key="1">
    <source>
        <dbReference type="ARBA" id="ARBA00007626"/>
    </source>
</evidence>
<feature type="repeat" description="PPR" evidence="3">
    <location>
        <begin position="354"/>
        <end position="388"/>
    </location>
</feature>
<keyword evidence="2" id="KW-0677">Repeat</keyword>
<feature type="compositionally biased region" description="Acidic residues" evidence="4">
    <location>
        <begin position="80"/>
        <end position="98"/>
    </location>
</feature>
<feature type="repeat" description="PPR" evidence="3">
    <location>
        <begin position="319"/>
        <end position="353"/>
    </location>
</feature>
<feature type="region of interest" description="Disordered" evidence="4">
    <location>
        <begin position="75"/>
        <end position="98"/>
    </location>
</feature>
<gene>
    <name evidence="5" type="ORF">TAV2_LOCUS8702</name>
</gene>
<proteinExistence type="inferred from homology"/>
<dbReference type="InterPro" id="IPR011990">
    <property type="entry name" value="TPR-like_helical_dom_sf"/>
</dbReference>
<evidence type="ECO:0000256" key="2">
    <source>
        <dbReference type="ARBA" id="ARBA00022737"/>
    </source>
</evidence>
<dbReference type="Pfam" id="PF13812">
    <property type="entry name" value="PPR_3"/>
    <property type="match status" value="1"/>
</dbReference>
<comment type="caution">
    <text evidence="5">The sequence shown here is derived from an EMBL/GenBank/DDBJ whole genome shotgun (WGS) entry which is preliminary data.</text>
</comment>
<dbReference type="InterPro" id="IPR002885">
    <property type="entry name" value="PPR_rpt"/>
</dbReference>
<dbReference type="InterPro" id="IPR050667">
    <property type="entry name" value="PPR-containing_protein"/>
</dbReference>
<comment type="similarity">
    <text evidence="1">Belongs to the PPR family. P subfamily.</text>
</comment>
<feature type="repeat" description="PPR" evidence="3">
    <location>
        <begin position="283"/>
        <end position="318"/>
    </location>
</feature>
<feature type="repeat" description="PPR" evidence="3">
    <location>
        <begin position="389"/>
        <end position="423"/>
    </location>
</feature>
<dbReference type="AlphaFoldDB" id="A0AAU9RTF1"/>
<dbReference type="Pfam" id="PF01535">
    <property type="entry name" value="PPR"/>
    <property type="match status" value="2"/>
</dbReference>
<dbReference type="Pfam" id="PF13041">
    <property type="entry name" value="PPR_2"/>
    <property type="match status" value="1"/>
</dbReference>
<evidence type="ECO:0000256" key="3">
    <source>
        <dbReference type="PROSITE-ProRule" id="PRU00708"/>
    </source>
</evidence>
<name>A0AAU9RTF1_THLAR</name>
<dbReference type="PANTHER" id="PTHR47939:SF5">
    <property type="entry name" value="PENTACOTRIPEPTIDE-REPEAT REGION OF PRORP DOMAIN-CONTAINING PROTEIN"/>
    <property type="match status" value="1"/>
</dbReference>
<dbReference type="NCBIfam" id="TIGR00756">
    <property type="entry name" value="PPR"/>
    <property type="match status" value="5"/>
</dbReference>
<dbReference type="PROSITE" id="PS51375">
    <property type="entry name" value="PPR"/>
    <property type="match status" value="5"/>
</dbReference>
<feature type="repeat" description="PPR" evidence="3">
    <location>
        <begin position="456"/>
        <end position="490"/>
    </location>
</feature>